<proteinExistence type="predicted"/>
<name>A0A2Z4IF23_9BACT</name>
<organism evidence="1 2">
    <name type="scientific">Echinicola strongylocentroti</name>
    <dbReference type="NCBI Taxonomy" id="1795355"/>
    <lineage>
        <taxon>Bacteria</taxon>
        <taxon>Pseudomonadati</taxon>
        <taxon>Bacteroidota</taxon>
        <taxon>Cytophagia</taxon>
        <taxon>Cytophagales</taxon>
        <taxon>Cyclobacteriaceae</taxon>
        <taxon>Echinicola</taxon>
    </lineage>
</organism>
<gene>
    <name evidence="1" type="ORF">DN752_03605</name>
</gene>
<keyword evidence="2" id="KW-1185">Reference proteome</keyword>
<dbReference type="AlphaFoldDB" id="A0A2Z4IF23"/>
<dbReference type="EMBL" id="CP030041">
    <property type="protein sequence ID" value="AWW29300.1"/>
    <property type="molecule type" value="Genomic_DNA"/>
</dbReference>
<reference evidence="1 2" key="1">
    <citation type="submission" date="2018-06" db="EMBL/GenBank/DDBJ databases">
        <title>Echinicola strongylocentroti sp. nov., isolated from a sea urchin Strongylocentrotus intermedius.</title>
        <authorList>
            <person name="Bae S.S."/>
        </authorList>
    </citation>
    <scope>NUCLEOTIDE SEQUENCE [LARGE SCALE GENOMIC DNA]</scope>
    <source>
        <strain evidence="1 2">MEBiC08714</strain>
    </source>
</reference>
<evidence type="ECO:0000313" key="2">
    <source>
        <dbReference type="Proteomes" id="UP000248688"/>
    </source>
</evidence>
<dbReference type="KEGG" id="est:DN752_03605"/>
<dbReference type="Proteomes" id="UP000248688">
    <property type="component" value="Chromosome"/>
</dbReference>
<protein>
    <submittedName>
        <fullName evidence="1">Uncharacterized protein</fullName>
    </submittedName>
</protein>
<sequence>MDNRTLLIYFTAIILLCSACSLVDSGSGAKDLKLGIRNLSQTDQNLKVFVGYDKKDSVMISIMAEDSVYHVWQRPDLRGEGDFEIVLEGNTSVKSNMGYFTNGYISGSGLFWVTVSEDSIGVRQQ</sequence>
<evidence type="ECO:0000313" key="1">
    <source>
        <dbReference type="EMBL" id="AWW29300.1"/>
    </source>
</evidence>
<accession>A0A2Z4IF23</accession>
<dbReference type="OrthoDB" id="839139at2"/>